<keyword evidence="1" id="KW-1133">Transmembrane helix</keyword>
<dbReference type="PATRIC" id="fig|188932.3.peg.719"/>
<keyword evidence="1" id="KW-0472">Membrane</keyword>
<dbReference type="Gene3D" id="2.50.20.10">
    <property type="entry name" value="Lipoprotein localisation LolA/LolB/LppX"/>
    <property type="match status" value="1"/>
</dbReference>
<feature type="transmembrane region" description="Helical" evidence="1">
    <location>
        <begin position="20"/>
        <end position="39"/>
    </location>
</feature>
<evidence type="ECO:0000313" key="2">
    <source>
        <dbReference type="EMBL" id="AMP97649.1"/>
    </source>
</evidence>
<dbReference type="SUPFAM" id="SSF49464">
    <property type="entry name" value="Carboxypeptidase regulatory domain-like"/>
    <property type="match status" value="1"/>
</dbReference>
<keyword evidence="3" id="KW-1185">Reference proteome</keyword>
<dbReference type="EMBL" id="CP014504">
    <property type="protein sequence ID" value="AMP97649.1"/>
    <property type="molecule type" value="Genomic_DNA"/>
</dbReference>
<dbReference type="RefSeq" id="WP_068396497.1">
    <property type="nucleotide sequence ID" value="NZ_CP014504.1"/>
</dbReference>
<organism evidence="2 3">
    <name type="scientific">Pedobacter cryoconitis</name>
    <dbReference type="NCBI Taxonomy" id="188932"/>
    <lineage>
        <taxon>Bacteria</taxon>
        <taxon>Pseudomonadati</taxon>
        <taxon>Bacteroidota</taxon>
        <taxon>Sphingobacteriia</taxon>
        <taxon>Sphingobacteriales</taxon>
        <taxon>Sphingobacteriaceae</taxon>
        <taxon>Pedobacter</taxon>
    </lineage>
</organism>
<evidence type="ECO:0000256" key="1">
    <source>
        <dbReference type="SAM" id="Phobius"/>
    </source>
</evidence>
<keyword evidence="1" id="KW-0812">Transmembrane</keyword>
<protein>
    <recommendedName>
        <fullName evidence="4">Carboxypeptidase-like protein</fullName>
    </recommendedName>
</protein>
<accession>A0A127V8U7</accession>
<evidence type="ECO:0000313" key="3">
    <source>
        <dbReference type="Proteomes" id="UP000071561"/>
    </source>
</evidence>
<gene>
    <name evidence="2" type="ORF">AY601_0702</name>
</gene>
<reference evidence="2 3" key="1">
    <citation type="submission" date="2016-03" db="EMBL/GenBank/DDBJ databases">
        <title>Complete genome sequence of Pedobacter cryoconitis PAMC 27485.</title>
        <authorList>
            <person name="Lee J."/>
            <person name="Kim O.-S."/>
        </authorList>
    </citation>
    <scope>NUCLEOTIDE SEQUENCE [LARGE SCALE GENOMIC DNA]</scope>
    <source>
        <strain evidence="2 3">PAMC 27485</strain>
    </source>
</reference>
<dbReference type="AlphaFoldDB" id="A0A127V8U7"/>
<dbReference type="KEGG" id="pcm:AY601_0702"/>
<dbReference type="InterPro" id="IPR043741">
    <property type="entry name" value="DUF5686"/>
</dbReference>
<dbReference type="Pfam" id="PF18939">
    <property type="entry name" value="DUF5686"/>
    <property type="match status" value="1"/>
</dbReference>
<evidence type="ECO:0008006" key="4">
    <source>
        <dbReference type="Google" id="ProtNLM"/>
    </source>
</evidence>
<dbReference type="OrthoDB" id="983143at2"/>
<name>A0A127V8U7_9SPHI</name>
<proteinExistence type="predicted"/>
<dbReference type="Proteomes" id="UP000071561">
    <property type="component" value="Chromosome"/>
</dbReference>
<dbReference type="InterPro" id="IPR008969">
    <property type="entry name" value="CarboxyPept-like_regulatory"/>
</dbReference>
<sequence>MQVKELTFFLFHFPGKKQQLCSIILALMVTVLGINVVYAQQSIVITGKITDGQTGEAIPYATIFVKLKNGTIKGTASDFDGLYHLAIPHDIANDSIYTAYVSYLPGKKLLPKTPHTIVDFQLAVNGRTLNGVTISPKTYVNPAWEIMDNLVKNKPVNDQKYLKSYQYQSYNRIEISVTNISEKMKKNKVIKQVLPLMENLQKIAGEEGTPILPIFMSETVSDYKYTTSPERKTENVLRTKVSGVGIEDETLISQLVGSTFLQYNFYSNFLKLANKDFISPTSDNWKTHYNYELIDAYDKINGRECYKIEFKPKRSHDLAFEGVMWITRDSYALFQIDCKVSKDANLNFLNKIRIQQAMVKAEGTTAWLPGQTRIVVNVGTTQKKLSGFIAKFYLSNKNIEVNKNYPASDFKESLVMSKDVNKKDDQYWVKNRADSLTAADKAVYKMIDTVKNLPLVKTYADIAGMLINGYYKVGKLSFGPYPYTYSYNDLEGNVLRIGATTNTNFSDKLILSGFLSYGFRDERFKYKAAVDYIFSRKPWVQAGVSFQHDIGQTGYQFENFINKTNNVFMASIRNGRVIRRGPFTQNISQAYIQTDITPTIRGKLTLAHRTFDPLFNFHYHDQADQRTYNRYEVSEITSEVQWTPGRRLLESSKINKRLIIGNGNSNPILTFRYIRGTKALYGDFDYNKFYFNISQRPRMGILGIGDYSLTAGYIPSAIPYPLLENHRYSFNTMRFMEFTSDRFISLNYTQHMEGLITNSIPLLKSLNVRTVAVLNILQGSLSDKNNESFLRGRTNLNRSLNNVPYVEIGYGVENIFKIIRIDFLHRLTQKEHLSEPGLEPSNFAIRTTLQFRL</sequence>